<dbReference type="PIRSF" id="PIRSF015034">
    <property type="entry name" value="YacH"/>
    <property type="match status" value="1"/>
</dbReference>
<dbReference type="PANTHER" id="PTHR38430:SF1">
    <property type="entry name" value="PROTEIN-ARGININE KINASE ACTIVATOR PROTEIN"/>
    <property type="match status" value="1"/>
</dbReference>
<feature type="region of interest" description="Disordered" evidence="2">
    <location>
        <begin position="170"/>
        <end position="193"/>
    </location>
</feature>
<accession>A0A517V8Y8</accession>
<dbReference type="AlphaFoldDB" id="A0A517V8Y8"/>
<dbReference type="GO" id="GO:0005507">
    <property type="term" value="F:copper ion binding"/>
    <property type="evidence" value="ECO:0007669"/>
    <property type="project" value="TreeGrafter"/>
</dbReference>
<evidence type="ECO:0000256" key="2">
    <source>
        <dbReference type="SAM" id="MobiDB-lite"/>
    </source>
</evidence>
<dbReference type="InterPro" id="IPR036876">
    <property type="entry name" value="UVR_dom_sf"/>
</dbReference>
<dbReference type="GO" id="GO:1990169">
    <property type="term" value="P:stress response to copper ion"/>
    <property type="evidence" value="ECO:0007669"/>
    <property type="project" value="TreeGrafter"/>
</dbReference>
<dbReference type="GO" id="GO:0008270">
    <property type="term" value="F:zinc ion binding"/>
    <property type="evidence" value="ECO:0007669"/>
    <property type="project" value="TreeGrafter"/>
</dbReference>
<dbReference type="InterPro" id="IPR025542">
    <property type="entry name" value="YacH"/>
</dbReference>
<dbReference type="KEGG" id="gax:Pan161_10870"/>
<evidence type="ECO:0000259" key="3">
    <source>
        <dbReference type="PROSITE" id="PS50151"/>
    </source>
</evidence>
<keyword evidence="5" id="KW-1185">Reference proteome</keyword>
<reference evidence="4 5" key="1">
    <citation type="submission" date="2019-02" db="EMBL/GenBank/DDBJ databases">
        <title>Deep-cultivation of Planctomycetes and their phenomic and genomic characterization uncovers novel biology.</title>
        <authorList>
            <person name="Wiegand S."/>
            <person name="Jogler M."/>
            <person name="Boedeker C."/>
            <person name="Pinto D."/>
            <person name="Vollmers J."/>
            <person name="Rivas-Marin E."/>
            <person name="Kohn T."/>
            <person name="Peeters S.H."/>
            <person name="Heuer A."/>
            <person name="Rast P."/>
            <person name="Oberbeckmann S."/>
            <person name="Bunk B."/>
            <person name="Jeske O."/>
            <person name="Meyerdierks A."/>
            <person name="Storesund J.E."/>
            <person name="Kallscheuer N."/>
            <person name="Luecker S."/>
            <person name="Lage O.M."/>
            <person name="Pohl T."/>
            <person name="Merkel B.J."/>
            <person name="Hornburger P."/>
            <person name="Mueller R.-W."/>
            <person name="Bruemmer F."/>
            <person name="Labrenz M."/>
            <person name="Spormann A.M."/>
            <person name="Op den Camp H."/>
            <person name="Overmann J."/>
            <person name="Amann R."/>
            <person name="Jetten M.S.M."/>
            <person name="Mascher T."/>
            <person name="Medema M.H."/>
            <person name="Devos D.P."/>
            <person name="Kaster A.-K."/>
            <person name="Ovreas L."/>
            <person name="Rohde M."/>
            <person name="Galperin M.Y."/>
            <person name="Jogler C."/>
        </authorList>
    </citation>
    <scope>NUCLEOTIDE SEQUENCE [LARGE SCALE GENOMIC DNA]</scope>
    <source>
        <strain evidence="4 5">Pan161</strain>
    </source>
</reference>
<protein>
    <submittedName>
        <fullName evidence="4">UvrB/uvrC motif protein</fullName>
    </submittedName>
</protein>
<gene>
    <name evidence="4" type="ORF">Pan161_10870</name>
</gene>
<proteinExistence type="predicted"/>
<evidence type="ECO:0000313" key="5">
    <source>
        <dbReference type="Proteomes" id="UP000316855"/>
    </source>
</evidence>
<dbReference type="PROSITE" id="PS50151">
    <property type="entry name" value="UVR"/>
    <property type="match status" value="1"/>
</dbReference>
<dbReference type="EMBL" id="CP036343">
    <property type="protein sequence ID" value="QDT89458.1"/>
    <property type="molecule type" value="Genomic_DNA"/>
</dbReference>
<dbReference type="InterPro" id="IPR001943">
    <property type="entry name" value="UVR_dom"/>
</dbReference>
<dbReference type="GO" id="GO:0046870">
    <property type="term" value="F:cadmium ion binding"/>
    <property type="evidence" value="ECO:0007669"/>
    <property type="project" value="TreeGrafter"/>
</dbReference>
<feature type="domain" description="UVR" evidence="3">
    <location>
        <begin position="145"/>
        <end position="180"/>
    </location>
</feature>
<sequence length="193" mass="22010">MFPVQENLISPLSKKVSTMKKCRVCNKPAVYHLTEIQNGQAQALHFCEEHFQEYISGQAPSDEWEPQDEATLIELNSQDLELDEELECPNCGITFQEFRSEGRLGCPHDYIAFREPLIQLLENIHGACEHIGKFPKRAPTSSQQQYNLIKLRRELTAAVAEENYETAASLRDQISKLEQEEEKESPESGPSTE</sequence>
<organism evidence="4 5">
    <name type="scientific">Gimesia algae</name>
    <dbReference type="NCBI Taxonomy" id="2527971"/>
    <lineage>
        <taxon>Bacteria</taxon>
        <taxon>Pseudomonadati</taxon>
        <taxon>Planctomycetota</taxon>
        <taxon>Planctomycetia</taxon>
        <taxon>Planctomycetales</taxon>
        <taxon>Planctomycetaceae</taxon>
        <taxon>Gimesia</taxon>
    </lineage>
</organism>
<dbReference type="GO" id="GO:1990170">
    <property type="term" value="P:stress response to cadmium ion"/>
    <property type="evidence" value="ECO:0007669"/>
    <property type="project" value="TreeGrafter"/>
</dbReference>
<name>A0A517V8Y8_9PLAN</name>
<dbReference type="Proteomes" id="UP000316855">
    <property type="component" value="Chromosome"/>
</dbReference>
<dbReference type="GO" id="GO:0009432">
    <property type="term" value="P:SOS response"/>
    <property type="evidence" value="ECO:0007669"/>
    <property type="project" value="UniProtKB-KW"/>
</dbReference>
<dbReference type="Pfam" id="PF02151">
    <property type="entry name" value="UVR"/>
    <property type="match status" value="1"/>
</dbReference>
<keyword evidence="1" id="KW-0227">DNA damage</keyword>
<dbReference type="Gene3D" id="4.10.860.10">
    <property type="entry name" value="UVR domain"/>
    <property type="match status" value="1"/>
</dbReference>
<keyword evidence="1" id="KW-0742">SOS response</keyword>
<dbReference type="SUPFAM" id="SSF46600">
    <property type="entry name" value="C-terminal UvrC-binding domain of UvrB"/>
    <property type="match status" value="1"/>
</dbReference>
<dbReference type="PANTHER" id="PTHR38430">
    <property type="entry name" value="PROTEIN-ARGININE KINASE ACTIVATOR PROTEIN"/>
    <property type="match status" value="1"/>
</dbReference>
<evidence type="ECO:0000256" key="1">
    <source>
        <dbReference type="ARBA" id="ARBA00023236"/>
    </source>
</evidence>
<dbReference type="GO" id="GO:0050897">
    <property type="term" value="F:cobalt ion binding"/>
    <property type="evidence" value="ECO:0007669"/>
    <property type="project" value="TreeGrafter"/>
</dbReference>
<evidence type="ECO:0000313" key="4">
    <source>
        <dbReference type="EMBL" id="QDT89458.1"/>
    </source>
</evidence>